<dbReference type="GO" id="GO:0032053">
    <property type="term" value="P:ciliary basal body organization"/>
    <property type="evidence" value="ECO:0007669"/>
    <property type="project" value="TreeGrafter"/>
</dbReference>
<organism evidence="2 3">
    <name type="scientific">Henosepilachna vigintioctopunctata</name>
    <dbReference type="NCBI Taxonomy" id="420089"/>
    <lineage>
        <taxon>Eukaryota</taxon>
        <taxon>Metazoa</taxon>
        <taxon>Ecdysozoa</taxon>
        <taxon>Arthropoda</taxon>
        <taxon>Hexapoda</taxon>
        <taxon>Insecta</taxon>
        <taxon>Pterygota</taxon>
        <taxon>Neoptera</taxon>
        <taxon>Endopterygota</taxon>
        <taxon>Coleoptera</taxon>
        <taxon>Polyphaga</taxon>
        <taxon>Cucujiformia</taxon>
        <taxon>Coccinelloidea</taxon>
        <taxon>Coccinellidae</taxon>
        <taxon>Epilachninae</taxon>
        <taxon>Epilachnini</taxon>
        <taxon>Henosepilachna</taxon>
    </lineage>
</organism>
<evidence type="ECO:0000313" key="2">
    <source>
        <dbReference type="EMBL" id="KAK9883541.1"/>
    </source>
</evidence>
<gene>
    <name evidence="2" type="ORF">WA026_001716</name>
</gene>
<dbReference type="PANTHER" id="PTHR31691:SF1">
    <property type="entry name" value="ROTATIN"/>
    <property type="match status" value="1"/>
</dbReference>
<evidence type="ECO:0000259" key="1">
    <source>
        <dbReference type="Pfam" id="PF14726"/>
    </source>
</evidence>
<feature type="domain" description="Rotatin N-terminal" evidence="1">
    <location>
        <begin position="20"/>
        <end position="116"/>
    </location>
</feature>
<dbReference type="GO" id="GO:0036064">
    <property type="term" value="C:ciliary basal body"/>
    <property type="evidence" value="ECO:0007669"/>
    <property type="project" value="InterPro"/>
</dbReference>
<evidence type="ECO:0000313" key="3">
    <source>
        <dbReference type="Proteomes" id="UP001431783"/>
    </source>
</evidence>
<dbReference type="EMBL" id="JARQZJ010000091">
    <property type="protein sequence ID" value="KAK9883541.1"/>
    <property type="molecule type" value="Genomic_DNA"/>
</dbReference>
<dbReference type="Proteomes" id="UP001431783">
    <property type="component" value="Unassembled WGS sequence"/>
</dbReference>
<dbReference type="GO" id="GO:0010457">
    <property type="term" value="P:centriole-centriole cohesion"/>
    <property type="evidence" value="ECO:0007669"/>
    <property type="project" value="TreeGrafter"/>
</dbReference>
<dbReference type="Pfam" id="PF14726">
    <property type="entry name" value="RTTN_N"/>
    <property type="match status" value="1"/>
</dbReference>
<proteinExistence type="predicted"/>
<dbReference type="GO" id="GO:0005813">
    <property type="term" value="C:centrosome"/>
    <property type="evidence" value="ECO:0007669"/>
    <property type="project" value="InterPro"/>
</dbReference>
<protein>
    <recommendedName>
        <fullName evidence="1">Rotatin N-terminal domain-containing protein</fullName>
    </recommendedName>
</protein>
<reference evidence="2 3" key="1">
    <citation type="submission" date="2023-03" db="EMBL/GenBank/DDBJ databases">
        <title>Genome insight into feeding habits of ladybird beetles.</title>
        <authorList>
            <person name="Li H.-S."/>
            <person name="Huang Y.-H."/>
            <person name="Pang H."/>
        </authorList>
    </citation>
    <scope>NUCLEOTIDE SEQUENCE [LARGE SCALE GENOMIC DNA]</scope>
    <source>
        <strain evidence="2">SYSU_2023b</strain>
        <tissue evidence="2">Whole body</tissue>
    </source>
</reference>
<dbReference type="InterPro" id="IPR016024">
    <property type="entry name" value="ARM-type_fold"/>
</dbReference>
<keyword evidence="3" id="KW-1185">Reference proteome</keyword>
<dbReference type="GO" id="GO:0007099">
    <property type="term" value="P:centriole replication"/>
    <property type="evidence" value="ECO:0007669"/>
    <property type="project" value="TreeGrafter"/>
</dbReference>
<sequence>MSEQIVPPTLVNKLGHNILEIRERALLTLLAKIDNGLIFENDLAQSKEILTKLFEWFLFNPCPYEEMVLALIKRILLSDSGSVLINYYGSKTVEKELKQVKQYLDPKYHSVIDEIQEIVDAFKFQEVPPLVSDTPLSYRSGQSFKTTVPNTDTTSKCIEGYISKGSSIEPQLENYIKDEFISQETFTIDRSSTSSLQFHVQDEIMPNYSFKWQPLIETDRHVLNSVEKSLNNHSKPSEVLHSCEFLRNILLHDFPAEVFLQRPYIILSLEKSLQSCLSTRVNTSILKFFINFTRELLVRINHSNDPSIRTLKEYNKGPFCSFPDLTAYSSESVEFKEDVESLKPQEISTPKYCTSILKCVLGYLVIKPQSLKDITKKSTTNLYHAVELIEKLLCLLKKCLSTKIWNVQPHGVYYQTLKDVNDCLVLFGEAIENYRIHINTNAPNSTSRAVYLCLLYHCINFLDNFVPLDRCMNFLPKCLKNSLSISLLDIPLAKLYPEIHNTTLKYVQALSDNTLESIEKFQVVKEICDSMSAAVQFIRNDLSCFARLIAIAKKAILSLQFHKNLSFIDMLIQECSTRFSLHTNETDAANMEDVLLSLLCHHKDEVVAYSYKLCQNKVISAIGPMLNLTGTGVSTVQVVFLLRSKIIIEIAKYGISNENLEVKKYAEDIVIHLMKCKILVTDDIWDKVIEAIIPSLPVLLIYASKLTPLGRSLINVVDPDIAKDLKISTVDVVKSNSLLLFSKEELVREEAFSRLCWMLALQNNSKKFLPHLNNINDKTLPNLCQMLKKTFDVNKLRNSERFYQPSSLQNVMDLLNSPNVEPSIRRSALTQLAVMMEDYLLHDMFIERKGVESVVTIMKNALIEEDYMNYPDSIIPVVAILKIICLYNANIRYELSNDLNVYFYILRGLFLFCTDERMKSDSSILLFLLLYSTYIQGTPCRFNIAIPEVVYKKINIPFSCNIYGETSDYTGKNLTDFVMSDKSCLSSIQIHWCAEVYGGFQQLLQFDNSQVPNDIKIVEQLKMKQEDLNQIKLSSVHFSIGECLKVLEKGESTCECEEVLNALMIYIYLYNLSKKHDENFILNYLWEDHFAKYLRILPSSVEDASLLYGVLKLLRALVPFYKSEKNCWIISILKDPVHYITDVITIENSSEEYLKELSKQVLSLIRECVCQQQHLLDFHIEAKEIANPNSEWGNVIELLVENIKFQDPQQFYNLSYVDSLLSCLVHLTATLGWANKRKKSPRQILKEIITSLCDLIDAFHYGKGPTAAVSLMGLSITRNILLILNHILAEMSYLNIKNWDLLFIEDISEQNKIHNFVLLWNTRDVVLKAAVLQFFAGLIKSSRLSRDIVSDLKKKQKCLWSITLNILLDNEEASIVRENAALILANLLTHRSSTNNTQILHGGIKPFALDKETNSNPITSLLEILDKTKCVKKLKQFILCLYTTSISDSEETHEIQELKPRSSGYLYTYRSTSEISERTWDSNTDRSKEKLNISTPSLIKSIAIFLHNLIELTDQSFVEYLNEEGLIKLMFRSICVPFIEVKNTKLLSLYVDILEMNSDICVFLRKAVRCSPSCLGTILHTKDCVHVLLSLLNPKNYYVNLPQLFYLRNKLWIEIFALIGTFIECGYHVEDKKRPFEILNIILEAIYNNNPTNFVDTVCEAITCFGANELLSSVLLTLTLMLQIQCSNQFSNKDNEMTVKHSMQTLLDTVKATKCITLENSDTLKNQNKLTEYELMKYKNNLLEEIYFGEASGNDISKPKKTMGMESSLDEKNYDVWCRDL</sequence>
<accession>A0AAW1UIV7</accession>
<dbReference type="GO" id="GO:0005814">
    <property type="term" value="C:centriole"/>
    <property type="evidence" value="ECO:0007669"/>
    <property type="project" value="TreeGrafter"/>
</dbReference>
<dbReference type="SUPFAM" id="SSF48371">
    <property type="entry name" value="ARM repeat"/>
    <property type="match status" value="1"/>
</dbReference>
<comment type="caution">
    <text evidence="2">The sequence shown here is derived from an EMBL/GenBank/DDBJ whole genome shotgun (WGS) entry which is preliminary data.</text>
</comment>
<dbReference type="InterPro" id="IPR029249">
    <property type="entry name" value="Rotatin_N"/>
</dbReference>
<name>A0AAW1UIV7_9CUCU</name>
<dbReference type="PANTHER" id="PTHR31691">
    <property type="entry name" value="ROTATIN"/>
    <property type="match status" value="1"/>
</dbReference>
<dbReference type="InterPro" id="IPR030791">
    <property type="entry name" value="Rotatin"/>
</dbReference>